<feature type="coiled-coil region" evidence="1">
    <location>
        <begin position="17"/>
        <end position="51"/>
    </location>
</feature>
<dbReference type="RefSeq" id="WP_055205389.1">
    <property type="nucleotide sequence ID" value="NZ_QRYC01000048.1"/>
</dbReference>
<name>A0A412TJE2_9BACT</name>
<accession>A0A412TJE2</accession>
<proteinExistence type="predicted"/>
<organism evidence="2 3">
    <name type="scientific">Odoribacter splanchnicus</name>
    <dbReference type="NCBI Taxonomy" id="28118"/>
    <lineage>
        <taxon>Bacteria</taxon>
        <taxon>Pseudomonadati</taxon>
        <taxon>Bacteroidota</taxon>
        <taxon>Bacteroidia</taxon>
        <taxon>Bacteroidales</taxon>
        <taxon>Odoribacteraceae</taxon>
        <taxon>Odoribacter</taxon>
    </lineage>
</organism>
<dbReference type="EMBL" id="QRYC01000048">
    <property type="protein sequence ID" value="RGU53200.1"/>
    <property type="molecule type" value="Genomic_DNA"/>
</dbReference>
<evidence type="ECO:0000256" key="1">
    <source>
        <dbReference type="SAM" id="Coils"/>
    </source>
</evidence>
<gene>
    <name evidence="2" type="ORF">DWW57_18880</name>
</gene>
<dbReference type="AlphaFoldDB" id="A0A412TJE2"/>
<evidence type="ECO:0000313" key="2">
    <source>
        <dbReference type="EMBL" id="RGU53200.1"/>
    </source>
</evidence>
<dbReference type="Proteomes" id="UP000284243">
    <property type="component" value="Unassembled WGS sequence"/>
</dbReference>
<sequence length="172" mass="19636">METDIVRKCISDYLHKIDRYRKQQDGLQGKIDAARRKIAWHEKRIMRLSEQQNRIERPWWTKEIVAPLMLEVARLTPEVTWDAENLHTHGLRAACSVYGKTRNNETVGLTFTFDGGVLSYDTGEVTHRFAPGTLGEINGMNNVSAPVESVDTLVDKVNEQITELNTQTDEPV</sequence>
<evidence type="ECO:0000313" key="3">
    <source>
        <dbReference type="Proteomes" id="UP000284243"/>
    </source>
</evidence>
<protein>
    <submittedName>
        <fullName evidence="2">Uncharacterized protein</fullName>
    </submittedName>
</protein>
<keyword evidence="1" id="KW-0175">Coiled coil</keyword>
<comment type="caution">
    <text evidence="2">The sequence shown here is derived from an EMBL/GenBank/DDBJ whole genome shotgun (WGS) entry which is preliminary data.</text>
</comment>
<dbReference type="GeneID" id="98672064"/>
<reference evidence="2 3" key="1">
    <citation type="submission" date="2018-08" db="EMBL/GenBank/DDBJ databases">
        <title>A genome reference for cultivated species of the human gut microbiota.</title>
        <authorList>
            <person name="Zou Y."/>
            <person name="Xue W."/>
            <person name="Luo G."/>
        </authorList>
    </citation>
    <scope>NUCLEOTIDE SEQUENCE [LARGE SCALE GENOMIC DNA]</scope>
    <source>
        <strain evidence="2 3">AF16-14</strain>
    </source>
</reference>